<keyword evidence="13" id="KW-1185">Reference proteome</keyword>
<proteinExistence type="inferred from homology"/>
<name>A0A840A873_9PROT</name>
<keyword evidence="8 10" id="KW-0717">Septation</keyword>
<dbReference type="GO" id="GO:0005525">
    <property type="term" value="F:GTP binding"/>
    <property type="evidence" value="ECO:0007669"/>
    <property type="project" value="UniProtKB-UniRule"/>
</dbReference>
<evidence type="ECO:0000256" key="3">
    <source>
        <dbReference type="ARBA" id="ARBA00022618"/>
    </source>
</evidence>
<dbReference type="RefSeq" id="WP_184383343.1">
    <property type="nucleotide sequence ID" value="NZ_JACIDJ010000002.1"/>
</dbReference>
<dbReference type="AlphaFoldDB" id="A0A840A873"/>
<evidence type="ECO:0000256" key="9">
    <source>
        <dbReference type="ARBA" id="ARBA00023306"/>
    </source>
</evidence>
<evidence type="ECO:0000256" key="5">
    <source>
        <dbReference type="ARBA" id="ARBA00022741"/>
    </source>
</evidence>
<dbReference type="InterPro" id="IPR019987">
    <property type="entry name" value="GTP-bd_ribosome_bio_YsxC"/>
</dbReference>
<comment type="similarity">
    <text evidence="2 10">Belongs to the TRAFAC class TrmE-Era-EngA-EngB-Septin-like GTPase superfamily. EngB GTPase family.</text>
</comment>
<evidence type="ECO:0000259" key="11">
    <source>
        <dbReference type="PROSITE" id="PS51706"/>
    </source>
</evidence>
<dbReference type="InterPro" id="IPR030393">
    <property type="entry name" value="G_ENGB_dom"/>
</dbReference>
<dbReference type="Pfam" id="PF01926">
    <property type="entry name" value="MMR_HSR1"/>
    <property type="match status" value="1"/>
</dbReference>
<keyword evidence="3 10" id="KW-0132">Cell division</keyword>
<feature type="domain" description="EngB-type G" evidence="11">
    <location>
        <begin position="49"/>
        <end position="222"/>
    </location>
</feature>
<dbReference type="Proteomes" id="UP000553193">
    <property type="component" value="Unassembled WGS sequence"/>
</dbReference>
<keyword evidence="4" id="KW-0479">Metal-binding</keyword>
<keyword evidence="9 10" id="KW-0131">Cell cycle</keyword>
<keyword evidence="6" id="KW-0460">Magnesium</keyword>
<dbReference type="InterPro" id="IPR006073">
    <property type="entry name" value="GTP-bd"/>
</dbReference>
<dbReference type="HAMAP" id="MF_00321">
    <property type="entry name" value="GTPase_EngB"/>
    <property type="match status" value="1"/>
</dbReference>
<evidence type="ECO:0000256" key="4">
    <source>
        <dbReference type="ARBA" id="ARBA00022723"/>
    </source>
</evidence>
<dbReference type="PANTHER" id="PTHR11649">
    <property type="entry name" value="MSS1/TRME-RELATED GTP-BINDING PROTEIN"/>
    <property type="match status" value="1"/>
</dbReference>
<reference evidence="12 13" key="1">
    <citation type="submission" date="2020-08" db="EMBL/GenBank/DDBJ databases">
        <title>Genomic Encyclopedia of Type Strains, Phase IV (KMG-IV): sequencing the most valuable type-strain genomes for metagenomic binning, comparative biology and taxonomic classification.</title>
        <authorList>
            <person name="Goeker M."/>
        </authorList>
    </citation>
    <scope>NUCLEOTIDE SEQUENCE [LARGE SCALE GENOMIC DNA]</scope>
    <source>
        <strain evidence="12 13">DSM 19979</strain>
    </source>
</reference>
<dbReference type="EMBL" id="JACIDJ010000002">
    <property type="protein sequence ID" value="MBB3898268.1"/>
    <property type="molecule type" value="Genomic_DNA"/>
</dbReference>
<evidence type="ECO:0000256" key="10">
    <source>
        <dbReference type="HAMAP-Rule" id="MF_00321"/>
    </source>
</evidence>
<comment type="function">
    <text evidence="10">Necessary for normal cell division and for the maintenance of normal septation.</text>
</comment>
<dbReference type="NCBIfam" id="TIGR03598">
    <property type="entry name" value="GTPase_YsxC"/>
    <property type="match status" value="1"/>
</dbReference>
<evidence type="ECO:0000313" key="12">
    <source>
        <dbReference type="EMBL" id="MBB3898268.1"/>
    </source>
</evidence>
<dbReference type="SUPFAM" id="SSF52540">
    <property type="entry name" value="P-loop containing nucleoside triphosphate hydrolases"/>
    <property type="match status" value="1"/>
</dbReference>
<keyword evidence="7 10" id="KW-0342">GTP-binding</keyword>
<evidence type="ECO:0000256" key="8">
    <source>
        <dbReference type="ARBA" id="ARBA00023210"/>
    </source>
</evidence>
<comment type="cofactor">
    <cofactor evidence="1">
        <name>Mg(2+)</name>
        <dbReference type="ChEBI" id="CHEBI:18420"/>
    </cofactor>
</comment>
<accession>A0A840A873</accession>
<keyword evidence="5 10" id="KW-0547">Nucleotide-binding</keyword>
<evidence type="ECO:0000256" key="2">
    <source>
        <dbReference type="ARBA" id="ARBA00009638"/>
    </source>
</evidence>
<sequence>MTELPAGGLLEARDEEERAALIEAGRLLFARPCTFFTAAQALDHLPPPDGVEVALAGRSNVGKSSLMNALTGQNALARVSHTPGRTKQLNFFTIEGRLTLVDMPGYGFAKAAKSVKEDWQGLMFNFLRGRPNLRRVLLLLDARIETKPSDNAVMDLLDKAAVAFQLVLTKADDVKPTALAARQAEVEALARKHPAGHPLVLTTSSRTGRGMDELRAELAALA</sequence>
<evidence type="ECO:0000256" key="1">
    <source>
        <dbReference type="ARBA" id="ARBA00001946"/>
    </source>
</evidence>
<dbReference type="GO" id="GO:0000917">
    <property type="term" value="P:division septum assembly"/>
    <property type="evidence" value="ECO:0007669"/>
    <property type="project" value="UniProtKB-KW"/>
</dbReference>
<evidence type="ECO:0000256" key="6">
    <source>
        <dbReference type="ARBA" id="ARBA00022842"/>
    </source>
</evidence>
<dbReference type="GO" id="GO:0005829">
    <property type="term" value="C:cytosol"/>
    <property type="evidence" value="ECO:0007669"/>
    <property type="project" value="TreeGrafter"/>
</dbReference>
<gene>
    <name evidence="10" type="primary">engB</name>
    <name evidence="12" type="ORF">GGQ83_001705</name>
</gene>
<protein>
    <recommendedName>
        <fullName evidence="10">Probable GTP-binding protein EngB</fullName>
    </recommendedName>
</protein>
<dbReference type="PROSITE" id="PS51706">
    <property type="entry name" value="G_ENGB"/>
    <property type="match status" value="1"/>
</dbReference>
<organism evidence="12 13">
    <name type="scientific">Roseococcus suduntuyensis</name>
    <dbReference type="NCBI Taxonomy" id="455361"/>
    <lineage>
        <taxon>Bacteria</taxon>
        <taxon>Pseudomonadati</taxon>
        <taxon>Pseudomonadota</taxon>
        <taxon>Alphaproteobacteria</taxon>
        <taxon>Acetobacterales</taxon>
        <taxon>Roseomonadaceae</taxon>
        <taxon>Roseococcus</taxon>
    </lineage>
</organism>
<dbReference type="Gene3D" id="3.40.50.300">
    <property type="entry name" value="P-loop containing nucleotide triphosphate hydrolases"/>
    <property type="match status" value="1"/>
</dbReference>
<dbReference type="PANTHER" id="PTHR11649:SF13">
    <property type="entry name" value="ENGB-TYPE G DOMAIN-CONTAINING PROTEIN"/>
    <property type="match status" value="1"/>
</dbReference>
<comment type="caution">
    <text evidence="12">The sequence shown here is derived from an EMBL/GenBank/DDBJ whole genome shotgun (WGS) entry which is preliminary data.</text>
</comment>
<dbReference type="GO" id="GO:0046872">
    <property type="term" value="F:metal ion binding"/>
    <property type="evidence" value="ECO:0007669"/>
    <property type="project" value="UniProtKB-KW"/>
</dbReference>
<evidence type="ECO:0000313" key="13">
    <source>
        <dbReference type="Proteomes" id="UP000553193"/>
    </source>
</evidence>
<dbReference type="CDD" id="cd01876">
    <property type="entry name" value="YihA_EngB"/>
    <property type="match status" value="1"/>
</dbReference>
<evidence type="ECO:0000256" key="7">
    <source>
        <dbReference type="ARBA" id="ARBA00023134"/>
    </source>
</evidence>
<dbReference type="InterPro" id="IPR027417">
    <property type="entry name" value="P-loop_NTPase"/>
</dbReference>